<accession>E3NCB7</accession>
<protein>
    <submittedName>
        <fullName evidence="3">Uncharacterized protein</fullName>
    </submittedName>
</protein>
<dbReference type="Proteomes" id="UP000008281">
    <property type="component" value="Unassembled WGS sequence"/>
</dbReference>
<feature type="compositionally biased region" description="Low complexity" evidence="2">
    <location>
        <begin position="34"/>
        <end position="49"/>
    </location>
</feature>
<evidence type="ECO:0000256" key="2">
    <source>
        <dbReference type="SAM" id="MobiDB-lite"/>
    </source>
</evidence>
<feature type="coiled-coil region" evidence="1">
    <location>
        <begin position="230"/>
        <end position="257"/>
    </location>
</feature>
<dbReference type="EMBL" id="DS268594">
    <property type="protein sequence ID" value="EFO92718.1"/>
    <property type="molecule type" value="Genomic_DNA"/>
</dbReference>
<gene>
    <name evidence="3" type="ORF">CRE_15708</name>
</gene>
<feature type="region of interest" description="Disordered" evidence="2">
    <location>
        <begin position="28"/>
        <end position="51"/>
    </location>
</feature>
<evidence type="ECO:0000313" key="4">
    <source>
        <dbReference type="Proteomes" id="UP000008281"/>
    </source>
</evidence>
<sequence length="463" mass="53118">MYCEKKKVVQRAPPLSAEEYERLFRQPAVRNDVQESSTSQAAESSAQISPLSEAQTLKTETTDLQLSDSIRSLLETVEEVRNDLMQLENKNDGVHALCGQKLFQEVFKRVLSAKLALYDSLKPGSIQKALHEIDELRVLLKKQSPISSLSDHVKVIESSYREAMETARVAPNQEYQIMEQHVSSLKTKMNDLLLDCTATEDAMKLYLTTFAQTSKVLDAMGNEVFSTKGLSELANTASNLSNQMKTSRQRINELNSLVESLDWRQELRVHRRNTHSLSTFCLVLKEHCENVLAICKREYKLAKIQDRTQNEGELGASILHHFLRIESSVLAFQKITALKRIGKEVSVRKEEKARSLSDRVVQFHRDGLRTSLTNICSELWTLRNRLNSKLDLEKIAYSYFFILESGKYIYGNSHIEELQMLNIPIFVIDVLMDLEDNPHTLSDALYHSRIDNFLEVLYRMRNL</sequence>
<evidence type="ECO:0000256" key="1">
    <source>
        <dbReference type="SAM" id="Coils"/>
    </source>
</evidence>
<keyword evidence="4" id="KW-1185">Reference proteome</keyword>
<name>E3NCB7_CAERE</name>
<reference evidence="3" key="1">
    <citation type="submission" date="2007-07" db="EMBL/GenBank/DDBJ databases">
        <title>PCAP assembly of the Caenorhabditis remanei genome.</title>
        <authorList>
            <consortium name="The Caenorhabditis remanei Sequencing Consortium"/>
            <person name="Wilson R.K."/>
        </authorList>
    </citation>
    <scope>NUCLEOTIDE SEQUENCE [LARGE SCALE GENOMIC DNA]</scope>
    <source>
        <strain evidence="3">PB4641</strain>
    </source>
</reference>
<dbReference type="HOGENOM" id="CLU_503666_0_0_1"/>
<evidence type="ECO:0000313" key="3">
    <source>
        <dbReference type="EMBL" id="EFO92718.1"/>
    </source>
</evidence>
<keyword evidence="1" id="KW-0175">Coiled coil</keyword>
<feature type="coiled-coil region" evidence="1">
    <location>
        <begin position="70"/>
        <end position="97"/>
    </location>
</feature>
<proteinExistence type="predicted"/>
<organism evidence="4">
    <name type="scientific">Caenorhabditis remanei</name>
    <name type="common">Caenorhabditis vulgaris</name>
    <dbReference type="NCBI Taxonomy" id="31234"/>
    <lineage>
        <taxon>Eukaryota</taxon>
        <taxon>Metazoa</taxon>
        <taxon>Ecdysozoa</taxon>
        <taxon>Nematoda</taxon>
        <taxon>Chromadorea</taxon>
        <taxon>Rhabditida</taxon>
        <taxon>Rhabditina</taxon>
        <taxon>Rhabditomorpha</taxon>
        <taxon>Rhabditoidea</taxon>
        <taxon>Rhabditidae</taxon>
        <taxon>Peloderinae</taxon>
        <taxon>Caenorhabditis</taxon>
    </lineage>
</organism>
<dbReference type="InParanoid" id="E3NCB7"/>
<dbReference type="AlphaFoldDB" id="E3NCB7"/>